<keyword evidence="14" id="KW-1185">Reference proteome</keyword>
<evidence type="ECO:0000313" key="14">
    <source>
        <dbReference type="Proteomes" id="UP000030185"/>
    </source>
</evidence>
<keyword evidence="9 11" id="KW-0472">Membrane</keyword>
<keyword evidence="4" id="KW-1003">Cell membrane</keyword>
<evidence type="ECO:0000259" key="12">
    <source>
        <dbReference type="PROSITE" id="PS52015"/>
    </source>
</evidence>
<dbReference type="Gene3D" id="3.30.1150.10">
    <property type="match status" value="1"/>
</dbReference>
<dbReference type="GO" id="GO:0015031">
    <property type="term" value="P:protein transport"/>
    <property type="evidence" value="ECO:0007669"/>
    <property type="project" value="UniProtKB-KW"/>
</dbReference>
<dbReference type="GO" id="GO:0031992">
    <property type="term" value="F:energy transducer activity"/>
    <property type="evidence" value="ECO:0007669"/>
    <property type="project" value="InterPro"/>
</dbReference>
<keyword evidence="8 11" id="KW-1133">Transmembrane helix</keyword>
<dbReference type="AlphaFoldDB" id="A0A098LKG3"/>
<dbReference type="GO" id="GO:0098797">
    <property type="term" value="C:plasma membrane protein complex"/>
    <property type="evidence" value="ECO:0007669"/>
    <property type="project" value="TreeGrafter"/>
</dbReference>
<evidence type="ECO:0000256" key="8">
    <source>
        <dbReference type="ARBA" id="ARBA00022989"/>
    </source>
</evidence>
<dbReference type="InterPro" id="IPR037682">
    <property type="entry name" value="TonB_C"/>
</dbReference>
<proteinExistence type="inferred from homology"/>
<dbReference type="InterPro" id="IPR051045">
    <property type="entry name" value="TonB-dependent_transducer"/>
</dbReference>
<evidence type="ECO:0000256" key="11">
    <source>
        <dbReference type="SAM" id="Phobius"/>
    </source>
</evidence>
<evidence type="ECO:0000256" key="9">
    <source>
        <dbReference type="ARBA" id="ARBA00023136"/>
    </source>
</evidence>
<dbReference type="eggNOG" id="COG0810">
    <property type="taxonomic scope" value="Bacteria"/>
</dbReference>
<evidence type="ECO:0000256" key="6">
    <source>
        <dbReference type="ARBA" id="ARBA00022692"/>
    </source>
</evidence>
<dbReference type="PRINTS" id="PR01374">
    <property type="entry name" value="TONBPROTEIN"/>
</dbReference>
<comment type="caution">
    <text evidence="13">The sequence shown here is derived from an EMBL/GenBank/DDBJ whole genome shotgun (WGS) entry which is preliminary data.</text>
</comment>
<feature type="domain" description="TonB C-terminal" evidence="12">
    <location>
        <begin position="186"/>
        <end position="276"/>
    </location>
</feature>
<organism evidence="13 14">
    <name type="scientific">Sporocytophaga myxococcoides</name>
    <dbReference type="NCBI Taxonomy" id="153721"/>
    <lineage>
        <taxon>Bacteria</taxon>
        <taxon>Pseudomonadati</taxon>
        <taxon>Bacteroidota</taxon>
        <taxon>Cytophagia</taxon>
        <taxon>Cytophagales</taxon>
        <taxon>Cytophagaceae</taxon>
        <taxon>Sporocytophaga</taxon>
    </lineage>
</organism>
<dbReference type="PANTHER" id="PTHR33446">
    <property type="entry name" value="PROTEIN TONB-RELATED"/>
    <property type="match status" value="1"/>
</dbReference>
<keyword evidence="7" id="KW-0653">Protein transport</keyword>
<accession>A0A098LKG3</accession>
<feature type="compositionally biased region" description="Basic and acidic residues" evidence="10">
    <location>
        <begin position="125"/>
        <end position="139"/>
    </location>
</feature>
<dbReference type="InterPro" id="IPR006260">
    <property type="entry name" value="TonB/TolA_C"/>
</dbReference>
<dbReference type="InterPro" id="IPR003538">
    <property type="entry name" value="TonB"/>
</dbReference>
<dbReference type="Pfam" id="PF03544">
    <property type="entry name" value="TonB_C"/>
    <property type="match status" value="1"/>
</dbReference>
<dbReference type="RefSeq" id="WP_045467263.1">
    <property type="nucleotide sequence ID" value="NZ_BBLT01000009.1"/>
</dbReference>
<comment type="similarity">
    <text evidence="2">Belongs to the TonB family.</text>
</comment>
<protein>
    <submittedName>
        <fullName evidence="13">TonB family protein</fullName>
    </submittedName>
</protein>
<dbReference type="Proteomes" id="UP000030185">
    <property type="component" value="Unassembled WGS sequence"/>
</dbReference>
<evidence type="ECO:0000256" key="4">
    <source>
        <dbReference type="ARBA" id="ARBA00022475"/>
    </source>
</evidence>
<dbReference type="NCBIfam" id="TIGR01352">
    <property type="entry name" value="tonB_Cterm"/>
    <property type="match status" value="1"/>
</dbReference>
<keyword evidence="5" id="KW-0997">Cell inner membrane</keyword>
<feature type="transmembrane region" description="Helical" evidence="11">
    <location>
        <begin position="47"/>
        <end position="69"/>
    </location>
</feature>
<evidence type="ECO:0000256" key="1">
    <source>
        <dbReference type="ARBA" id="ARBA00004383"/>
    </source>
</evidence>
<keyword evidence="3" id="KW-0813">Transport</keyword>
<evidence type="ECO:0000313" key="13">
    <source>
        <dbReference type="EMBL" id="GAL86802.1"/>
    </source>
</evidence>
<feature type="region of interest" description="Disordered" evidence="10">
    <location>
        <begin position="125"/>
        <end position="149"/>
    </location>
</feature>
<dbReference type="GO" id="GO:0055085">
    <property type="term" value="P:transmembrane transport"/>
    <property type="evidence" value="ECO:0007669"/>
    <property type="project" value="InterPro"/>
</dbReference>
<dbReference type="GO" id="GO:0015891">
    <property type="term" value="P:siderophore transport"/>
    <property type="evidence" value="ECO:0007669"/>
    <property type="project" value="InterPro"/>
</dbReference>
<dbReference type="PANTHER" id="PTHR33446:SF2">
    <property type="entry name" value="PROTEIN TONB"/>
    <property type="match status" value="1"/>
</dbReference>
<evidence type="ECO:0000256" key="2">
    <source>
        <dbReference type="ARBA" id="ARBA00006555"/>
    </source>
</evidence>
<evidence type="ECO:0000256" key="5">
    <source>
        <dbReference type="ARBA" id="ARBA00022519"/>
    </source>
</evidence>
<dbReference type="STRING" id="153721.MYP_4032"/>
<sequence>MSILEETETISVKKTEINSQATLNDIVFENRNKEYGAFIIRKEYGRYVTVAVVISAVVFFVGLVSPLIYNKYKPAEQEEIVQEVDLELMEVKDEKPEEEIPVEPPPPAEEPPKVAMSEFLEPEVTKDEQVVKDPPKNDDIVNPGPVDQDGDANLNDVISDGNGSGNAIVEAAPSNEPLLYVPEMPEFKGNMEEFFRKNVVYPTKAQNNGIEGKVFVQFVINTDGTVTDVKAIRGIGYGCDEEAERVTKKMVWTPGKQNGVPVRIKKVLPIHFKLPD</sequence>
<gene>
    <name evidence="13" type="ORF">MYP_4032</name>
</gene>
<keyword evidence="6 11" id="KW-0812">Transmembrane</keyword>
<comment type="subcellular location">
    <subcellularLocation>
        <location evidence="1">Cell inner membrane</location>
        <topology evidence="1">Single-pass membrane protein</topology>
        <orientation evidence="1">Periplasmic side</orientation>
    </subcellularLocation>
</comment>
<reference evidence="13 14" key="1">
    <citation type="submission" date="2014-09" db="EMBL/GenBank/DDBJ databases">
        <title>Sporocytophaga myxococcoides PG-01 genome sequencing.</title>
        <authorList>
            <person name="Liu L."/>
            <person name="Gao P.J."/>
            <person name="Chen G.J."/>
            <person name="Wang L.S."/>
        </authorList>
    </citation>
    <scope>NUCLEOTIDE SEQUENCE [LARGE SCALE GENOMIC DNA]</scope>
    <source>
        <strain evidence="13 14">PG-01</strain>
    </source>
</reference>
<dbReference type="EMBL" id="BBLT01000009">
    <property type="protein sequence ID" value="GAL86802.1"/>
    <property type="molecule type" value="Genomic_DNA"/>
</dbReference>
<evidence type="ECO:0000256" key="3">
    <source>
        <dbReference type="ARBA" id="ARBA00022448"/>
    </source>
</evidence>
<evidence type="ECO:0000256" key="7">
    <source>
        <dbReference type="ARBA" id="ARBA00022927"/>
    </source>
</evidence>
<dbReference type="PROSITE" id="PS52015">
    <property type="entry name" value="TONB_CTD"/>
    <property type="match status" value="1"/>
</dbReference>
<dbReference type="OrthoDB" id="9812355at2"/>
<name>A0A098LKG3_9BACT</name>
<dbReference type="GO" id="GO:0030288">
    <property type="term" value="C:outer membrane-bounded periplasmic space"/>
    <property type="evidence" value="ECO:0007669"/>
    <property type="project" value="InterPro"/>
</dbReference>
<dbReference type="SUPFAM" id="SSF74653">
    <property type="entry name" value="TolA/TonB C-terminal domain"/>
    <property type="match status" value="1"/>
</dbReference>
<evidence type="ECO:0000256" key="10">
    <source>
        <dbReference type="SAM" id="MobiDB-lite"/>
    </source>
</evidence>